<keyword evidence="2" id="KW-1185">Reference proteome</keyword>
<evidence type="ECO:0000313" key="1">
    <source>
        <dbReference type="EMBL" id="KAH9557432.1"/>
    </source>
</evidence>
<sequence length="1343" mass="146862">MVAALPPGSVLDKGQESGAREEENAVLAGLQGGGGGGGNKSSGFLFPAQSSARSAVRLPAAFRSLEGAAAATPAAQGLELHASTSSLGSGESEGQPIIRLAGEYDTASRSHRALESQADEEEEEEEHIMLKALQVYPAPEKDDSLQAAGTSSPVRSSRAFARSDDEGAGFGFSQSSISPPSSPVPTSEVSFQHPSQLMPETPVQRLTQEPSCFSEQSHRSSELFGDDETDGVTEPEPSAVAAKLKKAALAGSQQEQTLEELLSLMGVSLTCDQDSLDYSYALEYHRPHIAQDETGFSPKNMGNSTLIDSLPVAKPLEKATCRGFKLQKPLDTEVQRNPASTSRVARLLRGEWRTSMSGSETALVLPTDIMVSEPVRPQEGLSSQITSFPVAQSAQEGIAQPAAILPAAQSSEDLLVQQLKASQQDLSSIGLLEHGQSTLPSDLPEDALEPQVAVDESHMSSEVSSLNKPKDDVMDSSCPLESTDIGQKRAISYFAHPPDSPASTSSAASVALIDASEHSRKSSSSDIGEILASASASFSASPSIASSLSEPLALSYYVKGKGTAMVENISDSSSVPPELLASPVHLSKPSSLMDQPACDSPQHSKATFHRASEPAGASGNILALFPPQDRKKGGCYGCGKNRRLQDKEVCMVCRSKFCRSCILPHMGSMPEGRKCVGCIGQPIHETRRPFIGKPSRLLKHMLSPLEVQQIMKAEMECPANQLRPEQVWVNGSKLSSEEMAMLLNSAKPPQKLKPGRFWYDGQTGLWGKEGHRPDKIISTSLKVGGSLQSNASKGTTQVFMNGRELGKLELKMLKLAGVHCPPNTHLWVENDGKYSEEGFNNVRGNIWGKEGNIWNKASIKLLYPFFSLPTPGSSSRGNNERANGVSNRFPNYLEQSKAHKLLLLGHEGSGRSTIFKQAKILYNDGFTKEEKANFKSLIQTNIYKYMSILLEGRERFEEEEDDLAEIRALSQLSASAPSCAADNSDLPSQSAGMFTWNEKKERKSMSRKGKSVFAMEARLKQVSDRFLEKMAAESLESGFPSSSYTQEFAPIVEELWNNPAIKAVYDRRADLHSLPNVASYYLDRVVEVSKTEYEPTENDILQAEGLSQGSGLVQIEFDLEDKVPTSGAWQDNESPLVIGRYQLIRVGGRGSDRQRWLDMFEDVRAIIFCVALSDYDALWPDSSGTLCNKMVQTRDFFNSVLKHPCFQDTRFVLLLNKYDLFEDKITRGIPLTSCEWFSDFSPVHTQNQAQQAYQYIAHKYKELFNSVNSRGRKLFTFQLNALEKTTVSHAFQYVRETLKYEEHQTTGFGLLQEDSSYSTDASSFSQHSLAHQADVYGRDGKRY</sequence>
<evidence type="ECO:0000313" key="2">
    <source>
        <dbReference type="Proteomes" id="UP000828922"/>
    </source>
</evidence>
<protein>
    <submittedName>
        <fullName evidence="1">Uncharacterized protein</fullName>
    </submittedName>
</protein>
<gene>
    <name evidence="1" type="ORF">CY35_07G083900</name>
</gene>
<dbReference type="EMBL" id="CM038913">
    <property type="protein sequence ID" value="KAH9557432.1"/>
    <property type="molecule type" value="Genomic_DNA"/>
</dbReference>
<comment type="caution">
    <text evidence="1">The sequence shown here is derived from an EMBL/GenBank/DDBJ whole genome shotgun (WGS) entry which is preliminary data.</text>
</comment>
<reference evidence="2" key="1">
    <citation type="journal article" date="2022" name="New Phytol.">
        <title>Phylogenomic structure and speciation in an emerging model: the Sphagnum magellanicum complex (Bryophyta).</title>
        <authorList>
            <person name="Shaw A.J."/>
            <person name="Piatkowski B."/>
            <person name="Duffy A.M."/>
            <person name="Aguero B."/>
            <person name="Imwattana K."/>
            <person name="Nieto-Lugilde M."/>
            <person name="Healey A."/>
            <person name="Weston D.J."/>
            <person name="Patel M.N."/>
            <person name="Schmutz J."/>
            <person name="Grimwood J."/>
            <person name="Yavitt J.B."/>
            <person name="Hassel K."/>
            <person name="Stenoien H.K."/>
            <person name="Flatberg K.I."/>
            <person name="Bickford C.P."/>
            <person name="Hicks K.A."/>
        </authorList>
    </citation>
    <scope>NUCLEOTIDE SEQUENCE [LARGE SCALE GENOMIC DNA]</scope>
</reference>
<name>A0ACB8HMF6_9BRYO</name>
<accession>A0ACB8HMF6</accession>
<dbReference type="Proteomes" id="UP000828922">
    <property type="component" value="Linkage Group LG07"/>
</dbReference>
<organism evidence="1 2">
    <name type="scientific">Sphagnum magellanicum</name>
    <dbReference type="NCBI Taxonomy" id="128215"/>
    <lineage>
        <taxon>Eukaryota</taxon>
        <taxon>Viridiplantae</taxon>
        <taxon>Streptophyta</taxon>
        <taxon>Embryophyta</taxon>
        <taxon>Bryophyta</taxon>
        <taxon>Sphagnophytina</taxon>
        <taxon>Sphagnopsida</taxon>
        <taxon>Sphagnales</taxon>
        <taxon>Sphagnaceae</taxon>
        <taxon>Sphagnum</taxon>
    </lineage>
</organism>
<proteinExistence type="predicted"/>